<keyword evidence="8" id="KW-0999">Mitochondrion inner membrane</keyword>
<gene>
    <name evidence="11" type="ORF">HOLleu_30272</name>
</gene>
<comment type="caution">
    <text evidence="11">The sequence shown here is derived from an EMBL/GenBank/DDBJ whole genome shotgun (WGS) entry which is preliminary data.</text>
</comment>
<dbReference type="EMBL" id="JAIZAY010000015">
    <property type="protein sequence ID" value="KAJ8028124.1"/>
    <property type="molecule type" value="Genomic_DNA"/>
</dbReference>
<evidence type="ECO:0000256" key="8">
    <source>
        <dbReference type="RuleBase" id="RU367043"/>
    </source>
</evidence>
<keyword evidence="8" id="KW-0472">Membrane</keyword>
<evidence type="ECO:0000256" key="5">
    <source>
        <dbReference type="ARBA" id="ARBA00023010"/>
    </source>
</evidence>
<comment type="function">
    <text evidence="8">Mitochondrial intermembrane chaperone that participates in the import and insertion of some multi-pass transmembrane proteins into the mitochondrial inner membrane. Also required for the transfer of beta-barrel precursors from the TOM complex to the sorting and assembly machinery (SAM complex) of the outer membrane. Acts as a chaperone-like protein that protects the hydrophobic precursors from aggregation and guide them through the mitochondrial intermembrane space.</text>
</comment>
<dbReference type="AlphaFoldDB" id="A0A9Q1GYK2"/>
<evidence type="ECO:0000256" key="2">
    <source>
        <dbReference type="ARBA" id="ARBA00022723"/>
    </source>
</evidence>
<dbReference type="OrthoDB" id="1551503at2759"/>
<dbReference type="Gene3D" id="1.10.287.810">
    <property type="entry name" value="Mitochondrial import inner membrane translocase subunit tim13 like domains"/>
    <property type="match status" value="1"/>
</dbReference>
<evidence type="ECO:0000256" key="9">
    <source>
        <dbReference type="SAM" id="MobiDB-lite"/>
    </source>
</evidence>
<organism evidence="11 12">
    <name type="scientific">Holothuria leucospilota</name>
    <name type="common">Black long sea cucumber</name>
    <name type="synonym">Mertensiothuria leucospilota</name>
    <dbReference type="NCBI Taxonomy" id="206669"/>
    <lineage>
        <taxon>Eukaryota</taxon>
        <taxon>Metazoa</taxon>
        <taxon>Echinodermata</taxon>
        <taxon>Eleutherozoa</taxon>
        <taxon>Echinozoa</taxon>
        <taxon>Holothuroidea</taxon>
        <taxon>Aspidochirotacea</taxon>
        <taxon>Aspidochirotida</taxon>
        <taxon>Holothuriidae</taxon>
        <taxon>Holothuria</taxon>
    </lineage>
</organism>
<feature type="region of interest" description="Disordered" evidence="9">
    <location>
        <begin position="86"/>
        <end position="107"/>
    </location>
</feature>
<dbReference type="SUPFAM" id="SSF144122">
    <property type="entry name" value="Tim10-like"/>
    <property type="match status" value="1"/>
</dbReference>
<keyword evidence="7 8" id="KW-1015">Disulfide bond</keyword>
<dbReference type="GO" id="GO:0005743">
    <property type="term" value="C:mitochondrial inner membrane"/>
    <property type="evidence" value="ECO:0007669"/>
    <property type="project" value="UniProtKB-SubCell"/>
</dbReference>
<evidence type="ECO:0000256" key="1">
    <source>
        <dbReference type="ARBA" id="ARBA00022448"/>
    </source>
</evidence>
<proteinExistence type="inferred from homology"/>
<feature type="domain" description="Tim10-like" evidence="10">
    <location>
        <begin position="10"/>
        <end position="65"/>
    </location>
</feature>
<keyword evidence="12" id="KW-1185">Reference proteome</keyword>
<comment type="similarity">
    <text evidence="8">Belongs to the small Tim family.</text>
</comment>
<keyword evidence="8" id="KW-0143">Chaperone</keyword>
<dbReference type="Proteomes" id="UP001152320">
    <property type="component" value="Chromosome 15"/>
</dbReference>
<evidence type="ECO:0000259" key="10">
    <source>
        <dbReference type="Pfam" id="PF02953"/>
    </source>
</evidence>
<name>A0A9Q1GYK2_HOLLE</name>
<dbReference type="InterPro" id="IPR050673">
    <property type="entry name" value="Mito_inner_translocase_sub"/>
</dbReference>
<keyword evidence="6 8" id="KW-0496">Mitochondrion</keyword>
<reference evidence="11" key="1">
    <citation type="submission" date="2021-10" db="EMBL/GenBank/DDBJ databases">
        <title>Tropical sea cucumber genome reveals ecological adaptation and Cuvierian tubules defense mechanism.</title>
        <authorList>
            <person name="Chen T."/>
        </authorList>
    </citation>
    <scope>NUCLEOTIDE SEQUENCE</scope>
    <source>
        <strain evidence="11">Nanhai2018</strain>
        <tissue evidence="11">Muscle</tissue>
    </source>
</reference>
<comment type="subcellular location">
    <subcellularLocation>
        <location evidence="8">Mitochondrion inner membrane</location>
        <topology evidence="8">Peripheral membrane protein</topology>
        <orientation evidence="8">Intermembrane side</orientation>
    </subcellularLocation>
</comment>
<feature type="compositionally biased region" description="Polar residues" evidence="9">
    <location>
        <begin position="90"/>
        <end position="102"/>
    </location>
</feature>
<evidence type="ECO:0000256" key="3">
    <source>
        <dbReference type="ARBA" id="ARBA00022833"/>
    </source>
</evidence>
<dbReference type="GO" id="GO:0046872">
    <property type="term" value="F:metal ion binding"/>
    <property type="evidence" value="ECO:0007669"/>
    <property type="project" value="UniProtKB-KW"/>
</dbReference>
<evidence type="ECO:0000256" key="4">
    <source>
        <dbReference type="ARBA" id="ARBA00022927"/>
    </source>
</evidence>
<comment type="subunit">
    <text evidence="8">Heterohexamer.</text>
</comment>
<protein>
    <recommendedName>
        <fullName evidence="8">Mitochondrial import inner membrane translocase subunit</fullName>
    </recommendedName>
</protein>
<accession>A0A9Q1GYK2</accession>
<keyword evidence="2" id="KW-0479">Metal-binding</keyword>
<evidence type="ECO:0000313" key="11">
    <source>
        <dbReference type="EMBL" id="KAJ8028124.1"/>
    </source>
</evidence>
<dbReference type="InterPro" id="IPR035427">
    <property type="entry name" value="Tim10-like_dom_sf"/>
</dbReference>
<keyword evidence="3" id="KW-0862">Zinc</keyword>
<evidence type="ECO:0000313" key="12">
    <source>
        <dbReference type="Proteomes" id="UP001152320"/>
    </source>
</evidence>
<sequence>MMDANQTEVARRNMKDFLTMYNTFTESCFNSCVKNFNYRYLTEEEKKCSENCTSKLVNINHRLISVYMDINPMNRQLAANQAQPANLTAEMQSPGNPAQATPSKIEHQVSPGNLADQVQQVFGEGTEIKADQNAQNG</sequence>
<keyword evidence="4 8" id="KW-0653">Protein transport</keyword>
<evidence type="ECO:0000256" key="6">
    <source>
        <dbReference type="ARBA" id="ARBA00023128"/>
    </source>
</evidence>
<keyword evidence="1 8" id="KW-0813">Transport</keyword>
<keyword evidence="5 8" id="KW-0811">Translocation</keyword>
<evidence type="ECO:0000256" key="7">
    <source>
        <dbReference type="ARBA" id="ARBA00023157"/>
    </source>
</evidence>
<dbReference type="GO" id="GO:0015031">
    <property type="term" value="P:protein transport"/>
    <property type="evidence" value="ECO:0007669"/>
    <property type="project" value="UniProtKB-KW"/>
</dbReference>
<dbReference type="InterPro" id="IPR004217">
    <property type="entry name" value="Tim10-like"/>
</dbReference>
<dbReference type="Pfam" id="PF02953">
    <property type="entry name" value="zf-Tim10_DDP"/>
    <property type="match status" value="1"/>
</dbReference>
<dbReference type="PANTHER" id="PTHR13172">
    <property type="entry name" value="MITOCHONDRIAL IMPORT INNER MEMBRANE TRANSLOCASE SUBUNIT TIM9B"/>
    <property type="match status" value="1"/>
</dbReference>
<comment type="domain">
    <text evidence="8">The twin CX3C motif contains 4 conserved Cys residues that form 2 disulfide bonds in the mitochondrial intermembrane space.</text>
</comment>